<dbReference type="InterPro" id="IPR010982">
    <property type="entry name" value="Lambda_DNA-bd_dom_sf"/>
</dbReference>
<dbReference type="InterPro" id="IPR018653">
    <property type="entry name" value="ScfR_C"/>
</dbReference>
<evidence type="ECO:0000259" key="1">
    <source>
        <dbReference type="PROSITE" id="PS50943"/>
    </source>
</evidence>
<dbReference type="OrthoDB" id="7790108at2"/>
<dbReference type="STRING" id="571298.SAMN04488026_102456"/>
<dbReference type="Pfam" id="PF01381">
    <property type="entry name" value="HTH_3"/>
    <property type="match status" value="1"/>
</dbReference>
<protein>
    <recommendedName>
        <fullName evidence="1">HTH cro/C1-type domain-containing protein</fullName>
    </recommendedName>
</protein>
<dbReference type="CDD" id="cd00093">
    <property type="entry name" value="HTH_XRE"/>
    <property type="match status" value="1"/>
</dbReference>
<dbReference type="Pfam" id="PF09856">
    <property type="entry name" value="ScfRs"/>
    <property type="match status" value="1"/>
</dbReference>
<dbReference type="SMART" id="SM00530">
    <property type="entry name" value="HTH_XRE"/>
    <property type="match status" value="1"/>
</dbReference>
<organism evidence="2 3">
    <name type="scientific">Aliiruegeria lutimaris</name>
    <dbReference type="NCBI Taxonomy" id="571298"/>
    <lineage>
        <taxon>Bacteria</taxon>
        <taxon>Pseudomonadati</taxon>
        <taxon>Pseudomonadota</taxon>
        <taxon>Alphaproteobacteria</taxon>
        <taxon>Rhodobacterales</taxon>
        <taxon>Roseobacteraceae</taxon>
        <taxon>Aliiruegeria</taxon>
    </lineage>
</organism>
<dbReference type="RefSeq" id="WP_093156527.1">
    <property type="nucleotide sequence ID" value="NZ_FNEK01000024.1"/>
</dbReference>
<reference evidence="2 3" key="1">
    <citation type="submission" date="2016-10" db="EMBL/GenBank/DDBJ databases">
        <authorList>
            <person name="de Groot N.N."/>
        </authorList>
    </citation>
    <scope>NUCLEOTIDE SEQUENCE [LARGE SCALE GENOMIC DNA]</scope>
    <source>
        <strain evidence="2 3">DSM 25294</strain>
    </source>
</reference>
<dbReference type="GO" id="GO:0003677">
    <property type="term" value="F:DNA binding"/>
    <property type="evidence" value="ECO:0007669"/>
    <property type="project" value="InterPro"/>
</dbReference>
<evidence type="ECO:0000313" key="3">
    <source>
        <dbReference type="Proteomes" id="UP000199382"/>
    </source>
</evidence>
<dbReference type="PROSITE" id="PS50943">
    <property type="entry name" value="HTH_CROC1"/>
    <property type="match status" value="1"/>
</dbReference>
<gene>
    <name evidence="2" type="ORF">SAMN04488026_102456</name>
</gene>
<sequence>MARSSLTGSRIRERRNMVGRKQADLARAVGISPSYLNLIEHNRRRIGGKLINDIARELGVDAAALTEGAEAELLNTLREAAADHDRAAEDLPRLEEFVGRFPGWARLLSDTRRRAVELEHSVEVLSDRMTHDPFLSTSLHEVISTVTAIRSTATILAETRDIDPEWRDRFHRNMAEESARLAESAEALVRYLDDASATDIAGSTPQEELDGWLRGRGFHIAELERTLALEPETLVNRSPELQSAAAREMALGFLERYRKDAEQMPLNPFAEAATATGFDPAALSLRFGVDLTAVFRRLATLPTELAGAEIGLVTCDGSGTLTFRKPVEDFPLPRYSAACPLWPLYQALSRPMAPVRRRVEIGGRNPRGFVAYAVCQPAQPAGFDGPQVLEAAMLILPLEIVGAEIAEPPQEVGTSCRICPRAVCAARREPSIMAEAF</sequence>
<dbReference type="AlphaFoldDB" id="A0A1G8WPA8"/>
<accession>A0A1G8WPA8</accession>
<keyword evidence="3" id="KW-1185">Reference proteome</keyword>
<evidence type="ECO:0000313" key="2">
    <source>
        <dbReference type="EMBL" id="SDJ80242.1"/>
    </source>
</evidence>
<feature type="domain" description="HTH cro/C1-type" evidence="1">
    <location>
        <begin position="11"/>
        <end position="65"/>
    </location>
</feature>
<dbReference type="Gene3D" id="1.10.260.40">
    <property type="entry name" value="lambda repressor-like DNA-binding domains"/>
    <property type="match status" value="1"/>
</dbReference>
<dbReference type="Proteomes" id="UP000199382">
    <property type="component" value="Unassembled WGS sequence"/>
</dbReference>
<name>A0A1G8WPA8_9RHOB</name>
<dbReference type="EMBL" id="FNEK01000024">
    <property type="protein sequence ID" value="SDJ80242.1"/>
    <property type="molecule type" value="Genomic_DNA"/>
</dbReference>
<dbReference type="SUPFAM" id="SSF47413">
    <property type="entry name" value="lambda repressor-like DNA-binding domains"/>
    <property type="match status" value="1"/>
</dbReference>
<proteinExistence type="predicted"/>
<dbReference type="InterPro" id="IPR001387">
    <property type="entry name" value="Cro/C1-type_HTH"/>
</dbReference>